<dbReference type="PANTHER" id="PTHR11908">
    <property type="entry name" value="XANTHINE DEHYDROGENASE"/>
    <property type="match status" value="1"/>
</dbReference>
<dbReference type="SUPFAM" id="SSF54665">
    <property type="entry name" value="CO dehydrogenase molybdoprotein N-domain-like"/>
    <property type="match status" value="1"/>
</dbReference>
<dbReference type="InterPro" id="IPR000674">
    <property type="entry name" value="Ald_Oxase/Xan_DH_a/b"/>
</dbReference>
<gene>
    <name evidence="4" type="ORF">HEQ75_23615</name>
</gene>
<dbReference type="InterPro" id="IPR037165">
    <property type="entry name" value="AldOxase/xan_DH_Mopterin-bd_sf"/>
</dbReference>
<dbReference type="InterPro" id="IPR008274">
    <property type="entry name" value="AldOxase/xan_DH_MoCoBD1"/>
</dbReference>
<dbReference type="Pfam" id="PF02738">
    <property type="entry name" value="MoCoBD_1"/>
    <property type="match status" value="1"/>
</dbReference>
<dbReference type="Pfam" id="PF01315">
    <property type="entry name" value="Ald_Xan_dh_C"/>
    <property type="match status" value="1"/>
</dbReference>
<dbReference type="Proteomes" id="UP000787635">
    <property type="component" value="Unassembled WGS sequence"/>
</dbReference>
<dbReference type="Pfam" id="PF20256">
    <property type="entry name" value="MoCoBD_2"/>
    <property type="match status" value="1"/>
</dbReference>
<dbReference type="Gene3D" id="3.90.1170.50">
    <property type="entry name" value="Aldehyde oxidase/xanthine dehydrogenase, a/b hammerhead"/>
    <property type="match status" value="1"/>
</dbReference>
<comment type="caution">
    <text evidence="4">The sequence shown here is derived from an EMBL/GenBank/DDBJ whole genome shotgun (WGS) entry which is preliminary data.</text>
</comment>
<feature type="domain" description="Aldehyde oxidase/xanthine dehydrogenase a/b hammerhead" evidence="3">
    <location>
        <begin position="19"/>
        <end position="127"/>
    </location>
</feature>
<keyword evidence="1" id="KW-0500">Molybdenum</keyword>
<evidence type="ECO:0000313" key="5">
    <source>
        <dbReference type="Proteomes" id="UP000787635"/>
    </source>
</evidence>
<dbReference type="InterPro" id="IPR036856">
    <property type="entry name" value="Ald_Oxase/Xan_DH_a/b_sf"/>
</dbReference>
<name>A0ABX1E9F8_9PROT</name>
<protein>
    <submittedName>
        <fullName evidence="4">Xanthine dehydrogenase family protein molybdopterin-binding subunit</fullName>
    </submittedName>
</protein>
<evidence type="ECO:0000259" key="3">
    <source>
        <dbReference type="SMART" id="SM01008"/>
    </source>
</evidence>
<sequence length="721" mass="75455">MNEGLGSPMPRRDGRIKVTGAARFAADVKLPGLLHAALVTAPIARGRLVALDPAPALAVPGVARVLTAADMPRFAAVTTPPMATAVQPMQDDVIRFEGQPVAIVLAATPEAAEAGAARVAARYAADAPLLFSGERAEVPSRESFYVFEEPDLARGDVPAGLAAAAHRVAARYHQPPRHHNPMENSATLAVWEDGRLTLHTAAQWTYGVRYGLAGALGLAPERIRVLAAHTGGGFGAKGYTWPHQLLAAVAAQVTGRPVRLAYTRAQMYTMTGYQPEVAQEVTLGADAAGRLTAVRHASVSNTSLTDDYIEFAHAGSAGMYATPALQLSARMARTSLNIPMAMRAPHEGPGMFALESAMDEMAHALGMDPLDLRLANHADADPSDGRPWSSKKLREAYGEGAALFGWRERPRQAARDGHWILGTGMASCIMTVFRFPASARITLRADGQVVLEAGTQDIGTGTLTIFPQIAAGELGIPIERVTLRHGDTDLPETGGTFGSSSTACVGAAVQDAARKLRARLDGIAALQPASLGAPAEAPEALLRRAGLADLSAEGRYEFGRPFDAAGHAGSHAMRTFGAVFVEVAVDPELGLMRLRRAVGSYSVGRIVNPRTARSQMIGGITWGWGMAAMEASVVDPALGRFLSKNLSGVAIPVNADIPADIRIHFVDEVDPHAGPLGAKGIGEIGAVGVAAAVANAVFHATGRRIRDLPILPEGLLGAGAG</sequence>
<dbReference type="InterPro" id="IPR016208">
    <property type="entry name" value="Ald_Oxase/xanthine_DH-like"/>
</dbReference>
<proteinExistence type="predicted"/>
<evidence type="ECO:0000256" key="1">
    <source>
        <dbReference type="ARBA" id="ARBA00022505"/>
    </source>
</evidence>
<dbReference type="InterPro" id="IPR046867">
    <property type="entry name" value="AldOxase/xan_DH_MoCoBD2"/>
</dbReference>
<reference evidence="4 5" key="1">
    <citation type="submission" date="2020-03" db="EMBL/GenBank/DDBJ databases">
        <title>Roseomonas selenitidurans sp. nov. isolated from urban soil.</title>
        <authorList>
            <person name="Liu H."/>
        </authorList>
    </citation>
    <scope>NUCLEOTIDE SEQUENCE [LARGE SCALE GENOMIC DNA]</scope>
    <source>
        <strain evidence="4 5">BU-1</strain>
    </source>
</reference>
<dbReference type="PANTHER" id="PTHR11908:SF132">
    <property type="entry name" value="ALDEHYDE OXIDASE 1-RELATED"/>
    <property type="match status" value="1"/>
</dbReference>
<keyword evidence="2" id="KW-0560">Oxidoreductase</keyword>
<dbReference type="EMBL" id="JAAVNE010000057">
    <property type="protein sequence ID" value="NKC33869.1"/>
    <property type="molecule type" value="Genomic_DNA"/>
</dbReference>
<dbReference type="Gene3D" id="3.30.365.10">
    <property type="entry name" value="Aldehyde oxidase/xanthine dehydrogenase, molybdopterin binding domain"/>
    <property type="match status" value="4"/>
</dbReference>
<keyword evidence="5" id="KW-1185">Reference proteome</keyword>
<dbReference type="SMART" id="SM01008">
    <property type="entry name" value="Ald_Xan_dh_C"/>
    <property type="match status" value="1"/>
</dbReference>
<accession>A0ABX1E9F8</accession>
<dbReference type="SUPFAM" id="SSF56003">
    <property type="entry name" value="Molybdenum cofactor-binding domain"/>
    <property type="match status" value="1"/>
</dbReference>
<dbReference type="RefSeq" id="WP_168034588.1">
    <property type="nucleotide sequence ID" value="NZ_JAAVNE010000057.1"/>
</dbReference>
<evidence type="ECO:0000313" key="4">
    <source>
        <dbReference type="EMBL" id="NKC33869.1"/>
    </source>
</evidence>
<organism evidence="4 5">
    <name type="scientific">Falsiroseomonas selenitidurans</name>
    <dbReference type="NCBI Taxonomy" id="2716335"/>
    <lineage>
        <taxon>Bacteria</taxon>
        <taxon>Pseudomonadati</taxon>
        <taxon>Pseudomonadota</taxon>
        <taxon>Alphaproteobacteria</taxon>
        <taxon>Acetobacterales</taxon>
        <taxon>Roseomonadaceae</taxon>
        <taxon>Falsiroseomonas</taxon>
    </lineage>
</organism>
<evidence type="ECO:0000256" key="2">
    <source>
        <dbReference type="ARBA" id="ARBA00023002"/>
    </source>
</evidence>